<sequence length="194" mass="21562">MPELAYLLPKVILASQSVARRALLEELGIEVVPYPTNSDETHSLNNPAEVVAMLALRKLQAYQNEHPAYSLPVLCCDTLIFFEGKLIGKPENRAEAKSQLLAFNAKAQEVHSGWALWYNQSILTGTDRAMVYFKHLDDQTIENYLDTLEYMGAAGSYRIQGKGQSLVDHIEGDKGTVIGLPVRQLSHMLADSCK</sequence>
<dbReference type="eggNOG" id="COG0424">
    <property type="taxonomic scope" value="Bacteria"/>
</dbReference>
<dbReference type="CDD" id="cd00555">
    <property type="entry name" value="Maf"/>
    <property type="match status" value="1"/>
</dbReference>
<dbReference type="HOGENOM" id="CLU_040416_2_2_12"/>
<dbReference type="OrthoDB" id="9807767at2"/>
<dbReference type="GO" id="GO:0005737">
    <property type="term" value="C:cytoplasm"/>
    <property type="evidence" value="ECO:0007669"/>
    <property type="project" value="UniProtKB-SubCell"/>
</dbReference>
<dbReference type="NCBIfam" id="TIGR00172">
    <property type="entry name" value="maf"/>
    <property type="match status" value="1"/>
</dbReference>
<feature type="active site" description="Proton acceptor" evidence="4">
    <location>
        <position position="77"/>
    </location>
</feature>
<dbReference type="Gene3D" id="3.90.950.10">
    <property type="match status" value="1"/>
</dbReference>
<comment type="function">
    <text evidence="4">Nucleoside triphosphate pyrophosphatase. May have a dual role in cell division arrest and in preventing the incorporation of modified nucleotides into cellular nucleic acids.</text>
</comment>
<dbReference type="HAMAP" id="MF_00528">
    <property type="entry name" value="Maf"/>
    <property type="match status" value="1"/>
</dbReference>
<keyword evidence="3 4" id="KW-0546">Nucleotide metabolism</keyword>
<dbReference type="STRING" id="158189.SpiBuddy_1222"/>
<dbReference type="InterPro" id="IPR029001">
    <property type="entry name" value="ITPase-like_fam"/>
</dbReference>
<dbReference type="PIRSF" id="PIRSF006305">
    <property type="entry name" value="Maf"/>
    <property type="match status" value="1"/>
</dbReference>
<dbReference type="InterPro" id="IPR003697">
    <property type="entry name" value="Maf-like"/>
</dbReference>
<protein>
    <recommendedName>
        <fullName evidence="4">Nucleoside triphosphate pyrophosphatase</fullName>
        <ecNumber evidence="4">3.6.1.9</ecNumber>
    </recommendedName>
    <alternativeName>
        <fullName evidence="4">Nucleotide pyrophosphatase</fullName>
        <shortName evidence="4">Nucleotide PPase</shortName>
    </alternativeName>
</protein>
<name>F0RVQ5_SPHGB</name>
<gene>
    <name evidence="5" type="ordered locus">SpiBuddy_1222</name>
</gene>
<comment type="similarity">
    <text evidence="4">Belongs to the Maf family.</text>
</comment>
<comment type="cofactor">
    <cofactor evidence="1 4">
        <name>a divalent metal cation</name>
        <dbReference type="ChEBI" id="CHEBI:60240"/>
    </cofactor>
</comment>
<evidence type="ECO:0000313" key="5">
    <source>
        <dbReference type="EMBL" id="ADY13047.1"/>
    </source>
</evidence>
<keyword evidence="6" id="KW-1185">Reference proteome</keyword>
<organism evidence="5 6">
    <name type="scientific">Sphaerochaeta globosa (strain ATCC BAA-1886 / DSM 22777 / Buddy)</name>
    <name type="common">Spirochaeta sp. (strain Buddy)</name>
    <dbReference type="NCBI Taxonomy" id="158189"/>
    <lineage>
        <taxon>Bacteria</taxon>
        <taxon>Pseudomonadati</taxon>
        <taxon>Spirochaetota</taxon>
        <taxon>Spirochaetia</taxon>
        <taxon>Spirochaetales</taxon>
        <taxon>Sphaerochaetaceae</taxon>
        <taxon>Sphaerochaeta</taxon>
    </lineage>
</organism>
<dbReference type="SUPFAM" id="SSF52972">
    <property type="entry name" value="ITPase-like"/>
    <property type="match status" value="1"/>
</dbReference>
<evidence type="ECO:0000256" key="4">
    <source>
        <dbReference type="HAMAP-Rule" id="MF_00528"/>
    </source>
</evidence>
<dbReference type="KEGG" id="sbu:SpiBuddy_1222"/>
<dbReference type="PANTHER" id="PTHR43213">
    <property type="entry name" value="BIFUNCTIONAL DTTP/UTP PYROPHOSPHATASE/METHYLTRANSFERASE PROTEIN-RELATED"/>
    <property type="match status" value="1"/>
</dbReference>
<keyword evidence="4" id="KW-0963">Cytoplasm</keyword>
<dbReference type="AlphaFoldDB" id="F0RVQ5"/>
<dbReference type="EC" id="3.6.1.9" evidence="4"/>
<comment type="catalytic activity">
    <reaction evidence="4">
        <text>a 2'-deoxyribonucleoside 5'-triphosphate + H2O = a 2'-deoxyribonucleoside 5'-phosphate + diphosphate + H(+)</text>
        <dbReference type="Rhea" id="RHEA:44644"/>
        <dbReference type="ChEBI" id="CHEBI:15377"/>
        <dbReference type="ChEBI" id="CHEBI:15378"/>
        <dbReference type="ChEBI" id="CHEBI:33019"/>
        <dbReference type="ChEBI" id="CHEBI:61560"/>
        <dbReference type="ChEBI" id="CHEBI:65317"/>
        <dbReference type="EC" id="3.6.1.9"/>
    </reaction>
</comment>
<comment type="caution">
    <text evidence="4">Lacks conserved residue(s) required for the propagation of feature annotation.</text>
</comment>
<evidence type="ECO:0000256" key="2">
    <source>
        <dbReference type="ARBA" id="ARBA00022801"/>
    </source>
</evidence>
<comment type="catalytic activity">
    <reaction evidence="4">
        <text>a ribonucleoside 5'-triphosphate + H2O = a ribonucleoside 5'-phosphate + diphosphate + H(+)</text>
        <dbReference type="Rhea" id="RHEA:23996"/>
        <dbReference type="ChEBI" id="CHEBI:15377"/>
        <dbReference type="ChEBI" id="CHEBI:15378"/>
        <dbReference type="ChEBI" id="CHEBI:33019"/>
        <dbReference type="ChEBI" id="CHEBI:58043"/>
        <dbReference type="ChEBI" id="CHEBI:61557"/>
        <dbReference type="EC" id="3.6.1.9"/>
    </reaction>
</comment>
<keyword evidence="2 4" id="KW-0378">Hydrolase</keyword>
<evidence type="ECO:0000256" key="3">
    <source>
        <dbReference type="ARBA" id="ARBA00023080"/>
    </source>
</evidence>
<dbReference type="PANTHER" id="PTHR43213:SF5">
    <property type="entry name" value="BIFUNCTIONAL DTTP_UTP PYROPHOSPHATASE_METHYLTRANSFERASE PROTEIN-RELATED"/>
    <property type="match status" value="1"/>
</dbReference>
<evidence type="ECO:0000313" key="6">
    <source>
        <dbReference type="Proteomes" id="UP000008466"/>
    </source>
</evidence>
<comment type="subcellular location">
    <subcellularLocation>
        <location evidence="4">Cytoplasm</location>
    </subcellularLocation>
</comment>
<dbReference type="Proteomes" id="UP000008466">
    <property type="component" value="Chromosome"/>
</dbReference>
<proteinExistence type="inferred from homology"/>
<dbReference type="RefSeq" id="WP_013606898.1">
    <property type="nucleotide sequence ID" value="NC_015152.1"/>
</dbReference>
<reference evidence="6" key="1">
    <citation type="submission" date="2011-02" db="EMBL/GenBank/DDBJ databases">
        <title>Complete sequence of Spirochaeta sp. Buddy.</title>
        <authorList>
            <person name="Lucas S."/>
            <person name="Copeland A."/>
            <person name="Lapidus A."/>
            <person name="Cheng J.-F."/>
            <person name="Goodwin L."/>
            <person name="Pitluck S."/>
            <person name="Zeytun A."/>
            <person name="Detter J.C."/>
            <person name="Han C."/>
            <person name="Tapia R."/>
            <person name="Land M."/>
            <person name="Hauser L."/>
            <person name="Kyrpides N."/>
            <person name="Ivanova N."/>
            <person name="Mikhailova N."/>
            <person name="Pagani I."/>
            <person name="Ritalahti K.M."/>
            <person name="Loeffler F.E."/>
            <person name="Woyke T."/>
        </authorList>
    </citation>
    <scope>NUCLEOTIDE SEQUENCE [LARGE SCALE GENOMIC DNA]</scope>
    <source>
        <strain evidence="6">ATCC BAA-1886 / DSM 22777 / Buddy</strain>
    </source>
</reference>
<dbReference type="GO" id="GO:0047429">
    <property type="term" value="F:nucleoside triphosphate diphosphatase activity"/>
    <property type="evidence" value="ECO:0007669"/>
    <property type="project" value="UniProtKB-EC"/>
</dbReference>
<accession>F0RVQ5</accession>
<evidence type="ECO:0000256" key="1">
    <source>
        <dbReference type="ARBA" id="ARBA00001968"/>
    </source>
</evidence>
<dbReference type="EMBL" id="CP002541">
    <property type="protein sequence ID" value="ADY13047.1"/>
    <property type="molecule type" value="Genomic_DNA"/>
</dbReference>
<dbReference type="GO" id="GO:0009117">
    <property type="term" value="P:nucleotide metabolic process"/>
    <property type="evidence" value="ECO:0007669"/>
    <property type="project" value="UniProtKB-KW"/>
</dbReference>
<dbReference type="Pfam" id="PF02545">
    <property type="entry name" value="Maf"/>
    <property type="match status" value="1"/>
</dbReference>